<dbReference type="GO" id="GO:0019370">
    <property type="term" value="P:leukotriene biosynthetic process"/>
    <property type="evidence" value="ECO:0007669"/>
    <property type="project" value="UniProtKB-KW"/>
</dbReference>
<dbReference type="Proteomes" id="UP000264840">
    <property type="component" value="Unplaced"/>
</dbReference>
<proteinExistence type="predicted"/>
<dbReference type="AlphaFoldDB" id="A0A3Q2VE18"/>
<evidence type="ECO:0000256" key="8">
    <source>
        <dbReference type="ARBA" id="ARBA00023242"/>
    </source>
</evidence>
<dbReference type="GO" id="GO:0004364">
    <property type="term" value="F:glutathione transferase activity"/>
    <property type="evidence" value="ECO:0007669"/>
    <property type="project" value="TreeGrafter"/>
</dbReference>
<dbReference type="Gene3D" id="1.20.120.550">
    <property type="entry name" value="Membrane associated eicosanoid/glutathione metabolism-like domain"/>
    <property type="match status" value="1"/>
</dbReference>
<evidence type="ECO:0000256" key="1">
    <source>
        <dbReference type="ARBA" id="ARBA00004232"/>
    </source>
</evidence>
<evidence type="ECO:0000256" key="6">
    <source>
        <dbReference type="ARBA" id="ARBA00022989"/>
    </source>
</evidence>
<dbReference type="GO" id="GO:0031965">
    <property type="term" value="C:nuclear membrane"/>
    <property type="evidence" value="ECO:0007669"/>
    <property type="project" value="UniProtKB-SubCell"/>
</dbReference>
<evidence type="ECO:0000256" key="7">
    <source>
        <dbReference type="ARBA" id="ARBA00023136"/>
    </source>
</evidence>
<reference evidence="12" key="1">
    <citation type="submission" date="2025-08" db="UniProtKB">
        <authorList>
            <consortium name="Ensembl"/>
        </authorList>
    </citation>
    <scope>IDENTIFICATION</scope>
</reference>
<dbReference type="GO" id="GO:0005789">
    <property type="term" value="C:endoplasmic reticulum membrane"/>
    <property type="evidence" value="ECO:0007669"/>
    <property type="project" value="UniProtKB-SubCell"/>
</dbReference>
<evidence type="ECO:0000256" key="10">
    <source>
        <dbReference type="ARBA" id="ARBA00038708"/>
    </source>
</evidence>
<dbReference type="PANTHER" id="PTHR10250:SF2">
    <property type="entry name" value="ARACHIDONATE 5-LIPOXYGENASE-ACTIVATING PROTEIN"/>
    <property type="match status" value="1"/>
</dbReference>
<protein>
    <recommendedName>
        <fullName evidence="11">Arachidonate 5-lipoxygenase-activating protein</fullName>
    </recommendedName>
</protein>
<dbReference type="InterPro" id="IPR001129">
    <property type="entry name" value="Membr-assoc_MAPEG"/>
</dbReference>
<reference evidence="12" key="2">
    <citation type="submission" date="2025-09" db="UniProtKB">
        <authorList>
            <consortium name="Ensembl"/>
        </authorList>
    </citation>
    <scope>IDENTIFICATION</scope>
</reference>
<dbReference type="Pfam" id="PF01124">
    <property type="entry name" value="MAPEG"/>
    <property type="match status" value="1"/>
</dbReference>
<dbReference type="InterPro" id="IPR001446">
    <property type="entry name" value="5_LipOase_AP"/>
</dbReference>
<accession>A0A3Q2VE18</accession>
<organism evidence="12 13">
    <name type="scientific">Haplochromis burtoni</name>
    <name type="common">Burton's mouthbrooder</name>
    <name type="synonym">Chromis burtoni</name>
    <dbReference type="NCBI Taxonomy" id="8153"/>
    <lineage>
        <taxon>Eukaryota</taxon>
        <taxon>Metazoa</taxon>
        <taxon>Chordata</taxon>
        <taxon>Craniata</taxon>
        <taxon>Vertebrata</taxon>
        <taxon>Euteleostomi</taxon>
        <taxon>Actinopterygii</taxon>
        <taxon>Neopterygii</taxon>
        <taxon>Teleostei</taxon>
        <taxon>Neoteleostei</taxon>
        <taxon>Acanthomorphata</taxon>
        <taxon>Ovalentaria</taxon>
        <taxon>Cichlomorphae</taxon>
        <taxon>Cichliformes</taxon>
        <taxon>Cichlidae</taxon>
        <taxon>African cichlids</taxon>
        <taxon>Pseudocrenilabrinae</taxon>
        <taxon>Haplochromini</taxon>
        <taxon>Haplochromis</taxon>
    </lineage>
</organism>
<keyword evidence="6" id="KW-1133">Transmembrane helix</keyword>
<dbReference type="SUPFAM" id="SSF161084">
    <property type="entry name" value="MAPEG domain-like"/>
    <property type="match status" value="1"/>
</dbReference>
<evidence type="ECO:0000256" key="9">
    <source>
        <dbReference type="ARBA" id="ARBA00037558"/>
    </source>
</evidence>
<sequence>MDSNKVVENIYLLVIVTLVSVLQNAFFAQKVERECKNHNTRTSAFERVSCANRNCMDAYPTFLAVMWCAGLCLSQEPSGITLVGYLTSLVGRIGRLHLNWLISWHHPGLGYRVEVRAVSLFNVSHLANTHRNQFRCVFVIVVLFKHLTVFQQLCFNKF</sequence>
<dbReference type="STRING" id="8153.ENSHBUP00000009782"/>
<evidence type="ECO:0000256" key="4">
    <source>
        <dbReference type="ARBA" id="ARBA00022751"/>
    </source>
</evidence>
<dbReference type="Ensembl" id="ENSHBUT00000031437.1">
    <property type="protein sequence ID" value="ENSHBUP00000009782.1"/>
    <property type="gene ID" value="ENSHBUG00000011318.1"/>
</dbReference>
<comment type="subunit">
    <text evidence="10">Homotrimer. Interacts with LTC4S and ALOX5.</text>
</comment>
<comment type="function">
    <text evidence="9">Required for leukotriene biosynthesis by ALOX5 (5-lipoxygenase). Anchors ALOX5 to the membrane. Binds arachidonic acid, and could play an essential role in the transfer of arachidonic acid to ALOX5. Binds to MK-886, a compound that blocks the biosynthesis of leukotrienes.</text>
</comment>
<dbReference type="InterPro" id="IPR023352">
    <property type="entry name" value="MAPEG-like_dom_sf"/>
</dbReference>
<evidence type="ECO:0000256" key="5">
    <source>
        <dbReference type="ARBA" id="ARBA00022824"/>
    </source>
</evidence>
<dbReference type="InterPro" id="IPR050997">
    <property type="entry name" value="MAPEG"/>
</dbReference>
<dbReference type="GO" id="GO:0004602">
    <property type="term" value="F:glutathione peroxidase activity"/>
    <property type="evidence" value="ECO:0007669"/>
    <property type="project" value="TreeGrafter"/>
</dbReference>
<comment type="subcellular location">
    <subcellularLocation>
        <location evidence="2">Endoplasmic reticulum membrane</location>
        <topology evidence="2">Multi-pass membrane protein</topology>
    </subcellularLocation>
    <subcellularLocation>
        <location evidence="1">Nucleus membrane</location>
        <topology evidence="1">Multi-pass membrane protein</topology>
    </subcellularLocation>
</comment>
<evidence type="ECO:0000313" key="13">
    <source>
        <dbReference type="Proteomes" id="UP000264840"/>
    </source>
</evidence>
<dbReference type="PANTHER" id="PTHR10250">
    <property type="entry name" value="MICROSOMAL GLUTATHIONE S-TRANSFERASE"/>
    <property type="match status" value="1"/>
</dbReference>
<dbReference type="GeneTree" id="ENSGT00940000158706"/>
<evidence type="ECO:0000256" key="11">
    <source>
        <dbReference type="ARBA" id="ARBA00040386"/>
    </source>
</evidence>
<keyword evidence="4" id="KW-0434">Leukotriene biosynthesis</keyword>
<keyword evidence="8" id="KW-0539">Nucleus</keyword>
<keyword evidence="3" id="KW-0812">Transmembrane</keyword>
<dbReference type="GO" id="GO:0001525">
    <property type="term" value="P:angiogenesis"/>
    <property type="evidence" value="ECO:0007669"/>
    <property type="project" value="Ensembl"/>
</dbReference>
<keyword evidence="7" id="KW-0472">Membrane</keyword>
<evidence type="ECO:0000256" key="3">
    <source>
        <dbReference type="ARBA" id="ARBA00022692"/>
    </source>
</evidence>
<evidence type="ECO:0000313" key="12">
    <source>
        <dbReference type="Ensembl" id="ENSHBUP00000009782.1"/>
    </source>
</evidence>
<dbReference type="GO" id="GO:0008047">
    <property type="term" value="F:enzyme activator activity"/>
    <property type="evidence" value="ECO:0007669"/>
    <property type="project" value="InterPro"/>
</dbReference>
<dbReference type="PRINTS" id="PR00488">
    <property type="entry name" value="5LPOXGNASEAP"/>
</dbReference>
<evidence type="ECO:0000256" key="2">
    <source>
        <dbReference type="ARBA" id="ARBA00004477"/>
    </source>
</evidence>
<dbReference type="GO" id="GO:0004464">
    <property type="term" value="F:leukotriene-C4 synthase activity"/>
    <property type="evidence" value="ECO:0007669"/>
    <property type="project" value="TreeGrafter"/>
</dbReference>
<keyword evidence="5" id="KW-0256">Endoplasmic reticulum</keyword>
<keyword evidence="13" id="KW-1185">Reference proteome</keyword>
<name>A0A3Q2VE18_HAPBU</name>